<feature type="transmembrane region" description="Helical" evidence="6">
    <location>
        <begin position="238"/>
        <end position="263"/>
    </location>
</feature>
<feature type="transmembrane region" description="Helical" evidence="6">
    <location>
        <begin position="275"/>
        <end position="294"/>
    </location>
</feature>
<comment type="caution">
    <text evidence="8">The sequence shown here is derived from an EMBL/GenBank/DDBJ whole genome shotgun (WGS) entry which is preliminary data.</text>
</comment>
<feature type="transmembrane region" description="Helical" evidence="6">
    <location>
        <begin position="69"/>
        <end position="85"/>
    </location>
</feature>
<evidence type="ECO:0000256" key="6">
    <source>
        <dbReference type="SAM" id="Phobius"/>
    </source>
</evidence>
<dbReference type="PANTHER" id="PTHR43124:SF3">
    <property type="entry name" value="CHLORAMPHENICOL EFFLUX PUMP RV0191"/>
    <property type="match status" value="1"/>
</dbReference>
<feature type="transmembrane region" description="Helical" evidence="6">
    <location>
        <begin position="156"/>
        <end position="175"/>
    </location>
</feature>
<keyword evidence="3 6" id="KW-0812">Transmembrane</keyword>
<accession>A0A7W6MP63</accession>
<name>A0A7W6MP63_9HYPH</name>
<dbReference type="Pfam" id="PF07690">
    <property type="entry name" value="MFS_1"/>
    <property type="match status" value="1"/>
</dbReference>
<feature type="transmembrane region" description="Helical" evidence="6">
    <location>
        <begin position="332"/>
        <end position="353"/>
    </location>
</feature>
<evidence type="ECO:0000256" key="4">
    <source>
        <dbReference type="ARBA" id="ARBA00022989"/>
    </source>
</evidence>
<dbReference type="GO" id="GO:0005886">
    <property type="term" value="C:plasma membrane"/>
    <property type="evidence" value="ECO:0007669"/>
    <property type="project" value="UniProtKB-SubCell"/>
</dbReference>
<evidence type="ECO:0000259" key="7">
    <source>
        <dbReference type="PROSITE" id="PS50850"/>
    </source>
</evidence>
<sequence length="392" mass="41575">MLLLFGAAYFLSLFFRTVNAILATRLETDLGLDAASLGLLTAAYFLGLGLTQIPIGLCLDAYGPRRVQAVLLLVAAIGIGAFGLFESVPLLVAARALIGIGLAGCLVAAYQASSLWVAPERAPLANGLYLAVGGLGVLAATTPVEFMMQFMSWREMFLFIAAGTALIAVAIAMVTPDPATQEPTSWAKRISGLAVVTRNEEFRRYLPLTALCFGTGTAMQGLWASTWLRDVAGYDSSAVAWSLTAMAVALTVGSAAGGVASVFAERMGFHLKHVVLGNAVLFIAAEIGILLAPLSIAPAFWILFALTYNAVTLSYAHVARSQPIAYVGRSNTLMNTAVILTTFALQYGLGLFLSRASQGFPEKAYSIAIATLMMLQICAIAWCCWPLLKRRS</sequence>
<reference evidence="8 9" key="1">
    <citation type="submission" date="2020-08" db="EMBL/GenBank/DDBJ databases">
        <title>Genomic Encyclopedia of Type Strains, Phase IV (KMG-IV): sequencing the most valuable type-strain genomes for metagenomic binning, comparative biology and taxonomic classification.</title>
        <authorList>
            <person name="Goeker M."/>
        </authorList>
    </citation>
    <scope>NUCLEOTIDE SEQUENCE [LARGE SCALE GENOMIC DNA]</scope>
    <source>
        <strain evidence="8 9">DSM 103570</strain>
    </source>
</reference>
<dbReference type="GO" id="GO:0022857">
    <property type="term" value="F:transmembrane transporter activity"/>
    <property type="evidence" value="ECO:0007669"/>
    <property type="project" value="InterPro"/>
</dbReference>
<evidence type="ECO:0000256" key="1">
    <source>
        <dbReference type="ARBA" id="ARBA00004651"/>
    </source>
</evidence>
<dbReference type="PANTHER" id="PTHR43124">
    <property type="entry name" value="PURINE EFFLUX PUMP PBUE"/>
    <property type="match status" value="1"/>
</dbReference>
<feature type="transmembrane region" description="Helical" evidence="6">
    <location>
        <begin position="205"/>
        <end position="226"/>
    </location>
</feature>
<evidence type="ECO:0000256" key="2">
    <source>
        <dbReference type="ARBA" id="ARBA00022475"/>
    </source>
</evidence>
<dbReference type="InterPro" id="IPR050189">
    <property type="entry name" value="MFS_Efflux_Transporters"/>
</dbReference>
<dbReference type="PROSITE" id="PS50850">
    <property type="entry name" value="MFS"/>
    <property type="match status" value="1"/>
</dbReference>
<feature type="transmembrane region" description="Helical" evidence="6">
    <location>
        <begin position="36"/>
        <end position="57"/>
    </location>
</feature>
<dbReference type="InterPro" id="IPR011701">
    <property type="entry name" value="MFS"/>
</dbReference>
<protein>
    <submittedName>
        <fullName evidence="8">MFS family permease</fullName>
    </submittedName>
</protein>
<comment type="subcellular location">
    <subcellularLocation>
        <location evidence="1">Cell membrane</location>
        <topology evidence="1">Multi-pass membrane protein</topology>
    </subcellularLocation>
</comment>
<dbReference type="InterPro" id="IPR020846">
    <property type="entry name" value="MFS_dom"/>
</dbReference>
<dbReference type="RefSeq" id="WP_183207180.1">
    <property type="nucleotide sequence ID" value="NZ_JAAAMM010000002.1"/>
</dbReference>
<feature type="transmembrane region" description="Helical" evidence="6">
    <location>
        <begin position="365"/>
        <end position="388"/>
    </location>
</feature>
<feature type="domain" description="Major facilitator superfamily (MFS) profile" evidence="7">
    <location>
        <begin position="1"/>
        <end position="392"/>
    </location>
</feature>
<dbReference type="InterPro" id="IPR036259">
    <property type="entry name" value="MFS_trans_sf"/>
</dbReference>
<dbReference type="Gene3D" id="1.20.1250.20">
    <property type="entry name" value="MFS general substrate transporter like domains"/>
    <property type="match status" value="1"/>
</dbReference>
<dbReference type="EMBL" id="JACIEM010000002">
    <property type="protein sequence ID" value="MBB4002615.1"/>
    <property type="molecule type" value="Genomic_DNA"/>
</dbReference>
<evidence type="ECO:0000313" key="8">
    <source>
        <dbReference type="EMBL" id="MBB4002615.1"/>
    </source>
</evidence>
<dbReference type="Proteomes" id="UP000588647">
    <property type="component" value="Unassembled WGS sequence"/>
</dbReference>
<keyword evidence="5 6" id="KW-0472">Membrane</keyword>
<proteinExistence type="predicted"/>
<gene>
    <name evidence="8" type="ORF">GGR03_001690</name>
</gene>
<keyword evidence="2" id="KW-1003">Cell membrane</keyword>
<evidence type="ECO:0000313" key="9">
    <source>
        <dbReference type="Proteomes" id="UP000588647"/>
    </source>
</evidence>
<keyword evidence="9" id="KW-1185">Reference proteome</keyword>
<evidence type="ECO:0000256" key="3">
    <source>
        <dbReference type="ARBA" id="ARBA00022692"/>
    </source>
</evidence>
<feature type="transmembrane region" description="Helical" evidence="6">
    <location>
        <begin position="300"/>
        <end position="320"/>
    </location>
</feature>
<dbReference type="SUPFAM" id="SSF103473">
    <property type="entry name" value="MFS general substrate transporter"/>
    <property type="match status" value="1"/>
</dbReference>
<keyword evidence="4 6" id="KW-1133">Transmembrane helix</keyword>
<dbReference type="AlphaFoldDB" id="A0A7W6MP63"/>
<evidence type="ECO:0000256" key="5">
    <source>
        <dbReference type="ARBA" id="ARBA00023136"/>
    </source>
</evidence>
<feature type="transmembrane region" description="Helical" evidence="6">
    <location>
        <begin position="91"/>
        <end position="112"/>
    </location>
</feature>
<feature type="transmembrane region" description="Helical" evidence="6">
    <location>
        <begin position="124"/>
        <end position="144"/>
    </location>
</feature>
<organism evidence="8 9">
    <name type="scientific">Aurantimonas endophytica</name>
    <dbReference type="NCBI Taxonomy" id="1522175"/>
    <lineage>
        <taxon>Bacteria</taxon>
        <taxon>Pseudomonadati</taxon>
        <taxon>Pseudomonadota</taxon>
        <taxon>Alphaproteobacteria</taxon>
        <taxon>Hyphomicrobiales</taxon>
        <taxon>Aurantimonadaceae</taxon>
        <taxon>Aurantimonas</taxon>
    </lineage>
</organism>